<dbReference type="GO" id="GO:0010073">
    <property type="term" value="P:meristem maintenance"/>
    <property type="evidence" value="ECO:0007669"/>
    <property type="project" value="InterPro"/>
</dbReference>
<dbReference type="Pfam" id="PF10536">
    <property type="entry name" value="PMD"/>
    <property type="match status" value="1"/>
</dbReference>
<feature type="compositionally biased region" description="Low complexity" evidence="2">
    <location>
        <begin position="719"/>
        <end position="728"/>
    </location>
</feature>
<feature type="compositionally biased region" description="Basic residues" evidence="2">
    <location>
        <begin position="1"/>
        <end position="13"/>
    </location>
</feature>
<dbReference type="EMBL" id="NMUH01000249">
    <property type="protein sequence ID" value="MQL75366.1"/>
    <property type="molecule type" value="Genomic_DNA"/>
</dbReference>
<keyword evidence="1" id="KW-0175">Coiled coil</keyword>
<evidence type="ECO:0000259" key="3">
    <source>
        <dbReference type="Pfam" id="PF10536"/>
    </source>
</evidence>
<feature type="compositionally biased region" description="Basic residues" evidence="2">
    <location>
        <begin position="79"/>
        <end position="88"/>
    </location>
</feature>
<feature type="coiled-coil region" evidence="1">
    <location>
        <begin position="555"/>
        <end position="679"/>
    </location>
</feature>
<keyword evidence="5" id="KW-1185">Reference proteome</keyword>
<evidence type="ECO:0000256" key="1">
    <source>
        <dbReference type="SAM" id="Coils"/>
    </source>
</evidence>
<organism evidence="4 5">
    <name type="scientific">Colocasia esculenta</name>
    <name type="common">Wild taro</name>
    <name type="synonym">Arum esculentum</name>
    <dbReference type="NCBI Taxonomy" id="4460"/>
    <lineage>
        <taxon>Eukaryota</taxon>
        <taxon>Viridiplantae</taxon>
        <taxon>Streptophyta</taxon>
        <taxon>Embryophyta</taxon>
        <taxon>Tracheophyta</taxon>
        <taxon>Spermatophyta</taxon>
        <taxon>Magnoliopsida</taxon>
        <taxon>Liliopsida</taxon>
        <taxon>Araceae</taxon>
        <taxon>Aroideae</taxon>
        <taxon>Colocasieae</taxon>
        <taxon>Colocasia</taxon>
    </lineage>
</organism>
<sequence length="804" mass="90144">MSQSRRRPVNGRYHKSEGDIGTVATWPEGDTDPVAFTDRPPVLLLPSTLSFDSSPFSSSSSSFNHKSDGGGQGGEGGGRRRKKSIRRRQPGEGTSTAAPEASPAVPMEEDVAAMMPGEDDPVGPKKSELRSRLGWSVVRAIYQGFPDFQRTRLEEIGFGPFLRLDELTPDVALIQAMKERWDPECHAFLLLWGHMIPTLEDVARITGLRVDGQAVTGVTYTSYQEMVERLLGLEVTRERSSLVPRTRLQASLGVADARHQTGEGQVEYMARLTADARAALAEEEGAAADRDLRRFLILVIGKLILGTRGDPVSCRCLPLLEDLTQVGSYAWGAALLAHLFDSLGTSSRETGVAGFFPLLQVWAYYHLPSLGRGVARRRGAVPLLQRWRFCLDERSLRRQVTLIHDALDTVPFGHVQWTPYVGEDDATQPWVERGCPYFGRDIWLHYFNTVVPLHHRLVARTLGLHQAVVEFPTRQRSWERPGRSFRGIQQVTDWTVRVREQLDDWERRGKEVVSEAASDEDYFWAYARKYGAQVYKGSRRPLDPEGRISPLEGILHSTIQQRDDLQAVVDQLRAELDRAQQMVGGASSSREDPGRSVLEGQLASAAARAEDALAQLREWEQELRTALARTTTLEAEMAELRLRLEAAEVARWRQEAEAADRWQQEAAEATRWRQEAEEAVRLRAEAGDLCTQLGEERHRGDMLRSEMRGLERALALVGRSRSVTSRSGIPSGSARHYLTGSSGRRRNEEEERRRRERAPEGSETGPRVMAPPSPRPLRRLKPALALPKIRHAKRKVLASSSHNT</sequence>
<dbReference type="PANTHER" id="PTHR46033:SF8">
    <property type="entry name" value="PROTEIN MAINTENANCE OF MERISTEMS-LIKE"/>
    <property type="match status" value="1"/>
</dbReference>
<gene>
    <name evidence="4" type="ORF">Taro_007750</name>
</gene>
<dbReference type="InterPro" id="IPR019557">
    <property type="entry name" value="AminoTfrase-like_pln_mobile"/>
</dbReference>
<protein>
    <recommendedName>
        <fullName evidence="3">Aminotransferase-like plant mobile domain-containing protein</fullName>
    </recommendedName>
</protein>
<evidence type="ECO:0000313" key="4">
    <source>
        <dbReference type="EMBL" id="MQL75366.1"/>
    </source>
</evidence>
<feature type="compositionally biased region" description="Low complexity" evidence="2">
    <location>
        <begin position="44"/>
        <end position="63"/>
    </location>
</feature>
<reference evidence="4" key="1">
    <citation type="submission" date="2017-07" db="EMBL/GenBank/DDBJ databases">
        <title>Taro Niue Genome Assembly and Annotation.</title>
        <authorList>
            <person name="Atibalentja N."/>
            <person name="Keating K."/>
            <person name="Fields C.J."/>
        </authorList>
    </citation>
    <scope>NUCLEOTIDE SEQUENCE</scope>
    <source>
        <strain evidence="4">Niue_2</strain>
        <tissue evidence="4">Leaf</tissue>
    </source>
</reference>
<comment type="caution">
    <text evidence="4">The sequence shown here is derived from an EMBL/GenBank/DDBJ whole genome shotgun (WGS) entry which is preliminary data.</text>
</comment>
<feature type="region of interest" description="Disordered" evidence="2">
    <location>
        <begin position="719"/>
        <end position="804"/>
    </location>
</feature>
<dbReference type="Proteomes" id="UP000652761">
    <property type="component" value="Unassembled WGS sequence"/>
</dbReference>
<feature type="domain" description="Aminotransferase-like plant mobile" evidence="3">
    <location>
        <begin position="167"/>
        <end position="515"/>
    </location>
</feature>
<name>A0A843TZ25_COLES</name>
<dbReference type="AlphaFoldDB" id="A0A843TZ25"/>
<accession>A0A843TZ25</accession>
<dbReference type="InterPro" id="IPR044824">
    <property type="entry name" value="MAIN-like"/>
</dbReference>
<evidence type="ECO:0000256" key="2">
    <source>
        <dbReference type="SAM" id="MobiDB-lite"/>
    </source>
</evidence>
<evidence type="ECO:0000313" key="5">
    <source>
        <dbReference type="Proteomes" id="UP000652761"/>
    </source>
</evidence>
<feature type="region of interest" description="Disordered" evidence="2">
    <location>
        <begin position="1"/>
        <end position="105"/>
    </location>
</feature>
<proteinExistence type="predicted"/>
<dbReference type="PANTHER" id="PTHR46033">
    <property type="entry name" value="PROTEIN MAIN-LIKE 2"/>
    <property type="match status" value="1"/>
</dbReference>
<feature type="compositionally biased region" description="Basic and acidic residues" evidence="2">
    <location>
        <begin position="745"/>
        <end position="760"/>
    </location>
</feature>